<evidence type="ECO:0000256" key="1">
    <source>
        <dbReference type="SAM" id="MobiDB-lite"/>
    </source>
</evidence>
<evidence type="ECO:0000313" key="3">
    <source>
        <dbReference type="Proteomes" id="UP000799778"/>
    </source>
</evidence>
<dbReference type="AlphaFoldDB" id="A0A6A5X6I7"/>
<gene>
    <name evidence="2" type="ORF">BU24DRAFT_468747</name>
</gene>
<name>A0A6A5X6I7_9PLEO</name>
<protein>
    <submittedName>
        <fullName evidence="2">Uncharacterized protein</fullName>
    </submittedName>
</protein>
<feature type="region of interest" description="Disordered" evidence="1">
    <location>
        <begin position="84"/>
        <end position="123"/>
    </location>
</feature>
<dbReference type="EMBL" id="ML978082">
    <property type="protein sequence ID" value="KAF2008635.1"/>
    <property type="molecule type" value="Genomic_DNA"/>
</dbReference>
<sequence length="315" mass="35627">MTGKSNSSGRHKEDERLQSETGQGGKPIEAQTKPDMTRLDILAQVAELEYRMNFPVSREPNLTFNKDKESPVGVEHFSKRKADMTGHTKEMTESMKRRPGKRKANTVVDTTDAKQEMKRPKPADPRLQVLRSLKAYANDTNSKNIAALRTVLKSSFGFDIKTPVHVIFDMIKYLDMGKPLRDQLDAPFKSPKWVGFLDEMRVGTKKKELAHTELPVSQGDDEATATNVNPRAVHNELRQTVKGVDEKSTGAEASTTNQKDATINKGTESRDELWEAMGKMLYDGLRWWETHGDHREPPIIQSLAELLDLIYLLRP</sequence>
<dbReference type="GeneID" id="54289946"/>
<feature type="compositionally biased region" description="Basic and acidic residues" evidence="1">
    <location>
        <begin position="84"/>
        <end position="96"/>
    </location>
</feature>
<feature type="compositionally biased region" description="Basic and acidic residues" evidence="1">
    <location>
        <begin position="111"/>
        <end position="123"/>
    </location>
</feature>
<evidence type="ECO:0000313" key="2">
    <source>
        <dbReference type="EMBL" id="KAF2008635.1"/>
    </source>
</evidence>
<accession>A0A6A5X6I7</accession>
<dbReference type="RefSeq" id="XP_033376974.1">
    <property type="nucleotide sequence ID" value="XM_033532549.1"/>
</dbReference>
<reference evidence="2" key="1">
    <citation type="journal article" date="2020" name="Stud. Mycol.">
        <title>101 Dothideomycetes genomes: a test case for predicting lifestyles and emergence of pathogens.</title>
        <authorList>
            <person name="Haridas S."/>
            <person name="Albert R."/>
            <person name="Binder M."/>
            <person name="Bloem J."/>
            <person name="Labutti K."/>
            <person name="Salamov A."/>
            <person name="Andreopoulos B."/>
            <person name="Baker S."/>
            <person name="Barry K."/>
            <person name="Bills G."/>
            <person name="Bluhm B."/>
            <person name="Cannon C."/>
            <person name="Castanera R."/>
            <person name="Culley D."/>
            <person name="Daum C."/>
            <person name="Ezra D."/>
            <person name="Gonzalez J."/>
            <person name="Henrissat B."/>
            <person name="Kuo A."/>
            <person name="Liang C."/>
            <person name="Lipzen A."/>
            <person name="Lutzoni F."/>
            <person name="Magnuson J."/>
            <person name="Mondo S."/>
            <person name="Nolan M."/>
            <person name="Ohm R."/>
            <person name="Pangilinan J."/>
            <person name="Park H.-J."/>
            <person name="Ramirez L."/>
            <person name="Alfaro M."/>
            <person name="Sun H."/>
            <person name="Tritt A."/>
            <person name="Yoshinaga Y."/>
            <person name="Zwiers L.-H."/>
            <person name="Turgeon B."/>
            <person name="Goodwin S."/>
            <person name="Spatafora J."/>
            <person name="Crous P."/>
            <person name="Grigoriev I."/>
        </authorList>
    </citation>
    <scope>NUCLEOTIDE SEQUENCE</scope>
    <source>
        <strain evidence="2">CBS 175.79</strain>
    </source>
</reference>
<dbReference type="Proteomes" id="UP000799778">
    <property type="component" value="Unassembled WGS sequence"/>
</dbReference>
<organism evidence="2 3">
    <name type="scientific">Aaosphaeria arxii CBS 175.79</name>
    <dbReference type="NCBI Taxonomy" id="1450172"/>
    <lineage>
        <taxon>Eukaryota</taxon>
        <taxon>Fungi</taxon>
        <taxon>Dikarya</taxon>
        <taxon>Ascomycota</taxon>
        <taxon>Pezizomycotina</taxon>
        <taxon>Dothideomycetes</taxon>
        <taxon>Pleosporomycetidae</taxon>
        <taxon>Pleosporales</taxon>
        <taxon>Pleosporales incertae sedis</taxon>
        <taxon>Aaosphaeria</taxon>
    </lineage>
</organism>
<keyword evidence="3" id="KW-1185">Reference proteome</keyword>
<proteinExistence type="predicted"/>
<feature type="region of interest" description="Disordered" evidence="1">
    <location>
        <begin position="1"/>
        <end position="35"/>
    </location>
</feature>